<reference evidence="3" key="1">
    <citation type="submission" date="2020-03" db="EMBL/GenBank/DDBJ databases">
        <title>Draft sequencing of Paenibacilllus sp. S3N08.</title>
        <authorList>
            <person name="Kim D.-U."/>
        </authorList>
    </citation>
    <scope>NUCLEOTIDE SEQUENCE</scope>
    <source>
        <strain evidence="3">S3N08</strain>
    </source>
</reference>
<evidence type="ECO:0000313" key="3">
    <source>
        <dbReference type="EMBL" id="NHN31792.1"/>
    </source>
</evidence>
<name>A0ABX0J5V7_9BACL</name>
<evidence type="ECO:0000256" key="1">
    <source>
        <dbReference type="SAM" id="Coils"/>
    </source>
</evidence>
<dbReference type="SMART" id="SM00880">
    <property type="entry name" value="CHAD"/>
    <property type="match status" value="1"/>
</dbReference>
<dbReference type="Gene3D" id="1.40.20.10">
    <property type="entry name" value="CHAD domain"/>
    <property type="match status" value="1"/>
</dbReference>
<keyword evidence="4" id="KW-1185">Reference proteome</keyword>
<keyword evidence="1" id="KW-0175">Coiled coil</keyword>
<protein>
    <submittedName>
        <fullName evidence="3">CHAD domain-containing protein</fullName>
    </submittedName>
</protein>
<evidence type="ECO:0000259" key="2">
    <source>
        <dbReference type="PROSITE" id="PS51708"/>
    </source>
</evidence>
<dbReference type="PANTHER" id="PTHR39339:SF1">
    <property type="entry name" value="CHAD DOMAIN-CONTAINING PROTEIN"/>
    <property type="match status" value="1"/>
</dbReference>
<comment type="caution">
    <text evidence="3">The sequence shown here is derived from an EMBL/GenBank/DDBJ whole genome shotgun (WGS) entry which is preliminary data.</text>
</comment>
<dbReference type="Proteomes" id="UP001165962">
    <property type="component" value="Unassembled WGS sequence"/>
</dbReference>
<dbReference type="InterPro" id="IPR007899">
    <property type="entry name" value="CHAD_dom"/>
</dbReference>
<dbReference type="EMBL" id="JAAOIW010000006">
    <property type="protein sequence ID" value="NHN31792.1"/>
    <property type="molecule type" value="Genomic_DNA"/>
</dbReference>
<dbReference type="RefSeq" id="WP_166152081.1">
    <property type="nucleotide sequence ID" value="NZ_JAAOIW010000006.1"/>
</dbReference>
<dbReference type="InterPro" id="IPR038186">
    <property type="entry name" value="CHAD_dom_sf"/>
</dbReference>
<feature type="domain" description="CHAD" evidence="2">
    <location>
        <begin position="11"/>
        <end position="299"/>
    </location>
</feature>
<gene>
    <name evidence="3" type="ORF">G9U52_18310</name>
</gene>
<accession>A0ABX0J5V7</accession>
<feature type="coiled-coil region" evidence="1">
    <location>
        <begin position="169"/>
        <end position="196"/>
    </location>
</feature>
<evidence type="ECO:0000313" key="4">
    <source>
        <dbReference type="Proteomes" id="UP001165962"/>
    </source>
</evidence>
<sequence>MKIIRLTEVVQPSQKAQWEEALHALYTQFQSYSQKVLKRFDEEDIHQARVNSRKLLTLLRILDRDDQSGLFVIFKQAQKHLGKVRDADVLIEAFQERRKNMKKEAKNDERKGGRKKEAALLKSVIRIQKKKRRRSRGKLADQLPKLLQQSLDSKWKEYLAKQLEAQLAVTDANQAMRELEVAYEQKKQAYRQTGREHGVESGEAFEALHDLRIAAKELRYTASAAAFALDQKFHTHEKLYKEVQEQLGRINDRRVWLETVEAIGRKRLDVGRSTWTAFIDGLKAELHEELQLSKAVGHG</sequence>
<organism evidence="3 4">
    <name type="scientific">Paenibacillus agricola</name>
    <dbReference type="NCBI Taxonomy" id="2716264"/>
    <lineage>
        <taxon>Bacteria</taxon>
        <taxon>Bacillati</taxon>
        <taxon>Bacillota</taxon>
        <taxon>Bacilli</taxon>
        <taxon>Bacillales</taxon>
        <taxon>Paenibacillaceae</taxon>
        <taxon>Paenibacillus</taxon>
    </lineage>
</organism>
<dbReference type="Pfam" id="PF05235">
    <property type="entry name" value="CHAD"/>
    <property type="match status" value="1"/>
</dbReference>
<feature type="coiled-coil region" evidence="1">
    <location>
        <begin position="84"/>
        <end position="111"/>
    </location>
</feature>
<dbReference type="PANTHER" id="PTHR39339">
    <property type="entry name" value="SLR1444 PROTEIN"/>
    <property type="match status" value="1"/>
</dbReference>
<dbReference type="PROSITE" id="PS51708">
    <property type="entry name" value="CHAD"/>
    <property type="match status" value="1"/>
</dbReference>
<proteinExistence type="predicted"/>